<dbReference type="HOGENOM" id="CLU_188461_0_0_6"/>
<keyword evidence="2" id="KW-1185">Reference proteome</keyword>
<reference evidence="1 2" key="1">
    <citation type="submission" date="2010-01" db="EMBL/GenBank/DDBJ databases">
        <authorList>
            <person name="Muzny D."/>
            <person name="Qin X."/>
            <person name="Deng J."/>
            <person name="Jiang H."/>
            <person name="Liu Y."/>
            <person name="Qu J."/>
            <person name="Song X.-Z."/>
            <person name="Zhang L."/>
            <person name="Thornton R."/>
            <person name="Coyle M."/>
            <person name="Francisco L."/>
            <person name="Jackson L."/>
            <person name="Javaid M."/>
            <person name="Korchina V."/>
            <person name="Kovar C."/>
            <person name="Mata R."/>
            <person name="Mathew T."/>
            <person name="Ngo R."/>
            <person name="Nguyen L."/>
            <person name="Nguyen N."/>
            <person name="Okwuonu G."/>
            <person name="Ongeri F."/>
            <person name="Pham C."/>
            <person name="Simmons D."/>
            <person name="Wilczek-Boney K."/>
            <person name="Hale W."/>
            <person name="Jakkamsetti A."/>
            <person name="Pham P."/>
            <person name="Ruth R."/>
            <person name="San Lucas F."/>
            <person name="Warren J."/>
            <person name="Zhang J."/>
            <person name="Zhao Z."/>
            <person name="Zhou C."/>
            <person name="Zhu D."/>
            <person name="Lee S."/>
            <person name="Bess C."/>
            <person name="Blankenburg K."/>
            <person name="Forbes L."/>
            <person name="Fu Q."/>
            <person name="Gubbala S."/>
            <person name="Hirani K."/>
            <person name="Jayaseelan J.C."/>
            <person name="Lara F."/>
            <person name="Munidasa M."/>
            <person name="Palculict T."/>
            <person name="Patil S."/>
            <person name="Pu L.-L."/>
            <person name="Saada N."/>
            <person name="Tang L."/>
            <person name="Weissenberger G."/>
            <person name="Zhu Y."/>
            <person name="Hemphill L."/>
            <person name="Shang Y."/>
            <person name="Youmans B."/>
            <person name="Ayvaz T."/>
            <person name="Ross M."/>
            <person name="Santibanez J."/>
            <person name="Aqrawi P."/>
            <person name="Gross S."/>
            <person name="Joshi V."/>
            <person name="Fowler G."/>
            <person name="Nazareth L."/>
            <person name="Reid J."/>
            <person name="Worley K."/>
            <person name="Petrosino J."/>
            <person name="Highlander S."/>
            <person name="Gibbs R."/>
        </authorList>
    </citation>
    <scope>NUCLEOTIDE SEQUENCE [LARGE SCALE GENOMIC DNA]</scope>
    <source>
        <strain evidence="1 2">DSM 4582</strain>
    </source>
</reference>
<evidence type="ECO:0000313" key="2">
    <source>
        <dbReference type="Proteomes" id="UP000005723"/>
    </source>
</evidence>
<organism evidence="1 2">
    <name type="scientific">Serratia odorifera DSM 4582</name>
    <dbReference type="NCBI Taxonomy" id="667129"/>
    <lineage>
        <taxon>Bacteria</taxon>
        <taxon>Pseudomonadati</taxon>
        <taxon>Pseudomonadota</taxon>
        <taxon>Gammaproteobacteria</taxon>
        <taxon>Enterobacterales</taxon>
        <taxon>Yersiniaceae</taxon>
        <taxon>Serratia</taxon>
    </lineage>
</organism>
<name>D4DY56_SEROD</name>
<dbReference type="AlphaFoldDB" id="D4DY56"/>
<dbReference type="InterPro" id="IPR009491">
    <property type="entry name" value="DUF1107"/>
</dbReference>
<gene>
    <name evidence="1" type="ORF">HMPREF0758_0839</name>
</gene>
<dbReference type="Proteomes" id="UP000005723">
    <property type="component" value="Unassembled WGS sequence"/>
</dbReference>
<sequence length="77" mass="9200">MVQREESKRMRIFQRYNPLKVAKYVKTLFRGRLYIKDVGAFEFDKGKILVPKVRDKRHLSVMSEVNRQVLLLQSEMG</sequence>
<protein>
    <recommendedName>
        <fullName evidence="3">DUF1107 domain-containing protein</fullName>
    </recommendedName>
</protein>
<proteinExistence type="predicted"/>
<dbReference type="EMBL" id="ADBY01000017">
    <property type="protein sequence ID" value="EFE97548.1"/>
    <property type="molecule type" value="Genomic_DNA"/>
</dbReference>
<evidence type="ECO:0008006" key="3">
    <source>
        <dbReference type="Google" id="ProtNLM"/>
    </source>
</evidence>
<dbReference type="Gene3D" id="3.30.1910.10">
    <property type="entry name" value="so0334 like domain"/>
    <property type="match status" value="1"/>
</dbReference>
<evidence type="ECO:0000313" key="1">
    <source>
        <dbReference type="EMBL" id="EFE97548.1"/>
    </source>
</evidence>
<accession>D4DY56</accession>
<dbReference type="STRING" id="667129.HMPREF0758_0839"/>
<dbReference type="Pfam" id="PF06526">
    <property type="entry name" value="DUF1107"/>
    <property type="match status" value="1"/>
</dbReference>
<comment type="caution">
    <text evidence="1">The sequence shown here is derived from an EMBL/GenBank/DDBJ whole genome shotgun (WGS) entry which is preliminary data.</text>
</comment>